<dbReference type="SUPFAM" id="SSF52058">
    <property type="entry name" value="L domain-like"/>
    <property type="match status" value="1"/>
</dbReference>
<dbReference type="InterPro" id="IPR001611">
    <property type="entry name" value="Leu-rich_rpt"/>
</dbReference>
<keyword evidence="2" id="KW-0547">Nucleotide-binding</keyword>
<keyword evidence="4" id="KW-0067">ATP-binding</keyword>
<sequence>MVVVYGTMTKVLEKLGSIAYEEMSLAWGMSQDLKKLQGTMSTIKAVLLDAEEKQAHNREISAWLANLKEVFLDAEEVLDEFECEALRRKVVKLYGSKSEMIRHLFSYSNPLVFRISLSHKLKETRERLDEVAADRTKFHLNEQREEKHTIRRATHSYVCASEVVGRDVDKENIIHLLMEPCGNLNNVSVIPICGIGGLGKTTLAKLVYNDESVKKHFRLRIWVCISEDFDISRLIEEILGSAADGVHENLTLDQLQNHLRDKLKDQRFLLILDDVWNDIPDKWFALRELLQEGSKGSKIIVTTRKDSVANLMGTVPTYHLQGLSPGDCLSLLVKWAFKEGSDKQHQNLVNIGKQIVKRCEGVPLAVTTLGSLLHSKLEEQDWKYIRDNEIWKLEQTACHILPALRLSYNELPYYLKPCFHCFSLFPKDYEFKSAELIQFWMAHGVLKSPDENRSTEDIGELYFKEFWARSFFQDVENFNFYYTFRMHDLIHDLAQSMSQSEFSMVNSATKNISERVRHLSVTYGSDELPACLDKLNKVQSIIFPGAGALRTSLVEKYTRKFKSLRMLNLRFSSFETFPRSICRMKHLRFLDLSYNSEIKKLPNSICRLQSLQTLKLLGCRNLEGLPRDVRKLISLRFLSVTTTATCFPKNGIECLTSLQTLLIFDCENLISLPKDVGCLSALETLVISGCTKLTMPKDEDDQVNKLSLRRLKLSHLPEMVALPRWLQGCEDTLQFLCLVHCPEITELPRWLPNIASLKKLEILSCPKLQSLPEGVHRLTALREMKIYGCPELRNFIETRRREDDWLRRIDFDDDPWIPIAL</sequence>
<accession>A0AA88E810</accession>
<evidence type="ECO:0000256" key="3">
    <source>
        <dbReference type="ARBA" id="ARBA00022821"/>
    </source>
</evidence>
<dbReference type="InterPro" id="IPR036388">
    <property type="entry name" value="WH-like_DNA-bd_sf"/>
</dbReference>
<feature type="domain" description="Disease resistance R13L4/SHOC-2-like LRR" evidence="8">
    <location>
        <begin position="558"/>
        <end position="751"/>
    </location>
</feature>
<dbReference type="Pfam" id="PF18052">
    <property type="entry name" value="Rx_N"/>
    <property type="match status" value="1"/>
</dbReference>
<evidence type="ECO:0000259" key="7">
    <source>
        <dbReference type="Pfam" id="PF23559"/>
    </source>
</evidence>
<dbReference type="Gene3D" id="3.80.10.10">
    <property type="entry name" value="Ribonuclease Inhibitor"/>
    <property type="match status" value="2"/>
</dbReference>
<feature type="domain" description="Disease resistance protein winged helix" evidence="7">
    <location>
        <begin position="424"/>
        <end position="494"/>
    </location>
</feature>
<dbReference type="SUPFAM" id="SSF52540">
    <property type="entry name" value="P-loop containing nucleoside triphosphate hydrolases"/>
    <property type="match status" value="1"/>
</dbReference>
<dbReference type="FunFam" id="3.40.50.300:FF:001091">
    <property type="entry name" value="Probable disease resistance protein At1g61300"/>
    <property type="match status" value="1"/>
</dbReference>
<keyword evidence="10" id="KW-1185">Reference proteome</keyword>
<dbReference type="Pfam" id="PF23559">
    <property type="entry name" value="WHD_DRP"/>
    <property type="match status" value="1"/>
</dbReference>
<dbReference type="InterPro" id="IPR042197">
    <property type="entry name" value="Apaf_helical"/>
</dbReference>
<dbReference type="Pfam" id="PF00931">
    <property type="entry name" value="NB-ARC"/>
    <property type="match status" value="1"/>
</dbReference>
<dbReference type="GO" id="GO:0051707">
    <property type="term" value="P:response to other organism"/>
    <property type="evidence" value="ECO:0007669"/>
    <property type="project" value="UniProtKB-ARBA"/>
</dbReference>
<dbReference type="GO" id="GO:0006952">
    <property type="term" value="P:defense response"/>
    <property type="evidence" value="ECO:0007669"/>
    <property type="project" value="UniProtKB-KW"/>
</dbReference>
<dbReference type="PANTHER" id="PTHR36766:SF61">
    <property type="entry name" value="NB-ARC DOMAIN DISEASE RESISTANCE PROTEIN"/>
    <property type="match status" value="1"/>
</dbReference>
<dbReference type="InterPro" id="IPR041118">
    <property type="entry name" value="Rx_N"/>
</dbReference>
<evidence type="ECO:0000313" key="9">
    <source>
        <dbReference type="EMBL" id="GMN68938.1"/>
    </source>
</evidence>
<feature type="domain" description="Disease resistance N-terminal" evidence="6">
    <location>
        <begin position="8"/>
        <end position="96"/>
    </location>
</feature>
<evidence type="ECO:0000256" key="4">
    <source>
        <dbReference type="ARBA" id="ARBA00022840"/>
    </source>
</evidence>
<dbReference type="Gene3D" id="3.40.50.300">
    <property type="entry name" value="P-loop containing nucleotide triphosphate hydrolases"/>
    <property type="match status" value="1"/>
</dbReference>
<organism evidence="9 10">
    <name type="scientific">Ficus carica</name>
    <name type="common">Common fig</name>
    <dbReference type="NCBI Taxonomy" id="3494"/>
    <lineage>
        <taxon>Eukaryota</taxon>
        <taxon>Viridiplantae</taxon>
        <taxon>Streptophyta</taxon>
        <taxon>Embryophyta</taxon>
        <taxon>Tracheophyta</taxon>
        <taxon>Spermatophyta</taxon>
        <taxon>Magnoliopsida</taxon>
        <taxon>eudicotyledons</taxon>
        <taxon>Gunneridae</taxon>
        <taxon>Pentapetalae</taxon>
        <taxon>rosids</taxon>
        <taxon>fabids</taxon>
        <taxon>Rosales</taxon>
        <taxon>Moraceae</taxon>
        <taxon>Ficeae</taxon>
        <taxon>Ficus</taxon>
    </lineage>
</organism>
<evidence type="ECO:0000259" key="5">
    <source>
        <dbReference type="Pfam" id="PF00931"/>
    </source>
</evidence>
<dbReference type="InterPro" id="IPR027417">
    <property type="entry name" value="P-loop_NTPase"/>
</dbReference>
<dbReference type="PROSITE" id="PS51450">
    <property type="entry name" value="LRR"/>
    <property type="match status" value="1"/>
</dbReference>
<name>A0AA88E810_FICCA</name>
<dbReference type="Gene3D" id="1.10.10.10">
    <property type="entry name" value="Winged helix-like DNA-binding domain superfamily/Winged helix DNA-binding domain"/>
    <property type="match status" value="1"/>
</dbReference>
<dbReference type="InterPro" id="IPR058922">
    <property type="entry name" value="WHD_DRP"/>
</dbReference>
<dbReference type="PRINTS" id="PR00364">
    <property type="entry name" value="DISEASERSIST"/>
</dbReference>
<dbReference type="EMBL" id="BTGU01000735">
    <property type="protein sequence ID" value="GMN68938.1"/>
    <property type="molecule type" value="Genomic_DNA"/>
</dbReference>
<evidence type="ECO:0000313" key="10">
    <source>
        <dbReference type="Proteomes" id="UP001187192"/>
    </source>
</evidence>
<dbReference type="InterPro" id="IPR002182">
    <property type="entry name" value="NB-ARC"/>
</dbReference>
<dbReference type="AlphaFoldDB" id="A0AA88E810"/>
<dbReference type="Gene3D" id="1.10.8.430">
    <property type="entry name" value="Helical domain of apoptotic protease-activating factors"/>
    <property type="match status" value="1"/>
</dbReference>
<feature type="domain" description="NB-ARC" evidence="5">
    <location>
        <begin position="169"/>
        <end position="339"/>
    </location>
</feature>
<proteinExistence type="predicted"/>
<evidence type="ECO:0000259" key="8">
    <source>
        <dbReference type="Pfam" id="PF23598"/>
    </source>
</evidence>
<dbReference type="Pfam" id="PF23598">
    <property type="entry name" value="LRR_14"/>
    <property type="match status" value="1"/>
</dbReference>
<comment type="caution">
    <text evidence="9">The sequence shown here is derived from an EMBL/GenBank/DDBJ whole genome shotgun (WGS) entry which is preliminary data.</text>
</comment>
<evidence type="ECO:0000259" key="6">
    <source>
        <dbReference type="Pfam" id="PF18052"/>
    </source>
</evidence>
<dbReference type="GO" id="GO:0043531">
    <property type="term" value="F:ADP binding"/>
    <property type="evidence" value="ECO:0007669"/>
    <property type="project" value="InterPro"/>
</dbReference>
<dbReference type="PANTHER" id="PTHR36766">
    <property type="entry name" value="PLANT BROAD-SPECTRUM MILDEW RESISTANCE PROTEIN RPW8"/>
    <property type="match status" value="1"/>
</dbReference>
<evidence type="ECO:0000256" key="2">
    <source>
        <dbReference type="ARBA" id="ARBA00022741"/>
    </source>
</evidence>
<gene>
    <name evidence="9" type="ORF">TIFTF001_037988</name>
</gene>
<reference evidence="9" key="1">
    <citation type="submission" date="2023-07" db="EMBL/GenBank/DDBJ databases">
        <title>draft genome sequence of fig (Ficus carica).</title>
        <authorList>
            <person name="Takahashi T."/>
            <person name="Nishimura K."/>
        </authorList>
    </citation>
    <scope>NUCLEOTIDE SEQUENCE</scope>
</reference>
<protein>
    <recommendedName>
        <fullName evidence="11">Disease resistance protein RGA3</fullName>
    </recommendedName>
</protein>
<dbReference type="GO" id="GO:0005524">
    <property type="term" value="F:ATP binding"/>
    <property type="evidence" value="ECO:0007669"/>
    <property type="project" value="UniProtKB-KW"/>
</dbReference>
<keyword evidence="3" id="KW-0611">Plant defense</keyword>
<dbReference type="InterPro" id="IPR055414">
    <property type="entry name" value="LRR_R13L4/SHOC2-like"/>
</dbReference>
<dbReference type="Gene3D" id="1.20.5.4130">
    <property type="match status" value="1"/>
</dbReference>
<dbReference type="Proteomes" id="UP001187192">
    <property type="component" value="Unassembled WGS sequence"/>
</dbReference>
<keyword evidence="1" id="KW-0677">Repeat</keyword>
<evidence type="ECO:0000256" key="1">
    <source>
        <dbReference type="ARBA" id="ARBA00022737"/>
    </source>
</evidence>
<evidence type="ECO:0008006" key="11">
    <source>
        <dbReference type="Google" id="ProtNLM"/>
    </source>
</evidence>
<dbReference type="InterPro" id="IPR032675">
    <property type="entry name" value="LRR_dom_sf"/>
</dbReference>